<evidence type="ECO:0000313" key="2">
    <source>
        <dbReference type="EMBL" id="CAF1630029.1"/>
    </source>
</evidence>
<gene>
    <name evidence="1" type="ORF">BJG266_LOCUS40343</name>
    <name evidence="2" type="ORF">QVE165_LOCUS57213</name>
</gene>
<proteinExistence type="predicted"/>
<reference evidence="2" key="1">
    <citation type="submission" date="2021-02" db="EMBL/GenBank/DDBJ databases">
        <authorList>
            <person name="Nowell W R."/>
        </authorList>
    </citation>
    <scope>NUCLEOTIDE SEQUENCE</scope>
</reference>
<comment type="caution">
    <text evidence="2">The sequence shown here is derived from an EMBL/GenBank/DDBJ whole genome shotgun (WGS) entry which is preliminary data.</text>
</comment>
<accession>A0A816D3Z1</accession>
<dbReference type="Proteomes" id="UP000663877">
    <property type="component" value="Unassembled WGS sequence"/>
</dbReference>
<keyword evidence="3" id="KW-1185">Reference proteome</keyword>
<dbReference type="AlphaFoldDB" id="A0A816D3Z1"/>
<dbReference type="Proteomes" id="UP000663832">
    <property type="component" value="Unassembled WGS sequence"/>
</dbReference>
<sequence length="64" mass="6827">GRCPPNVNLQIDARVPRLTTSSGFSTSLSVFGQQVQLTLSEDSRLLKSNGGGNPICVEQLRGLI</sequence>
<evidence type="ECO:0000313" key="1">
    <source>
        <dbReference type="EMBL" id="CAF1449397.1"/>
    </source>
</evidence>
<dbReference type="EMBL" id="CAJNOM010002277">
    <property type="protein sequence ID" value="CAF1630029.1"/>
    <property type="molecule type" value="Genomic_DNA"/>
</dbReference>
<feature type="non-terminal residue" evidence="2">
    <location>
        <position position="1"/>
    </location>
</feature>
<organism evidence="2 3">
    <name type="scientific">Adineta steineri</name>
    <dbReference type="NCBI Taxonomy" id="433720"/>
    <lineage>
        <taxon>Eukaryota</taxon>
        <taxon>Metazoa</taxon>
        <taxon>Spiralia</taxon>
        <taxon>Gnathifera</taxon>
        <taxon>Rotifera</taxon>
        <taxon>Eurotatoria</taxon>
        <taxon>Bdelloidea</taxon>
        <taxon>Adinetida</taxon>
        <taxon>Adinetidae</taxon>
        <taxon>Adineta</taxon>
    </lineage>
</organism>
<dbReference type="EMBL" id="CAJNOI010001952">
    <property type="protein sequence ID" value="CAF1449397.1"/>
    <property type="molecule type" value="Genomic_DNA"/>
</dbReference>
<protein>
    <submittedName>
        <fullName evidence="2">Uncharacterized protein</fullName>
    </submittedName>
</protein>
<name>A0A816D3Z1_9BILA</name>
<dbReference type="OrthoDB" id="10063641at2759"/>
<evidence type="ECO:0000313" key="3">
    <source>
        <dbReference type="Proteomes" id="UP000663832"/>
    </source>
</evidence>